<keyword evidence="1" id="KW-0813">Transport</keyword>
<organism evidence="5 6">
    <name type="scientific">Aquimarina celericrescens</name>
    <dbReference type="NCBI Taxonomy" id="1964542"/>
    <lineage>
        <taxon>Bacteria</taxon>
        <taxon>Pseudomonadati</taxon>
        <taxon>Bacteroidota</taxon>
        <taxon>Flavobacteriia</taxon>
        <taxon>Flavobacteriales</taxon>
        <taxon>Flavobacteriaceae</taxon>
        <taxon>Aquimarina</taxon>
    </lineage>
</organism>
<dbReference type="PROSITE" id="PS52016">
    <property type="entry name" value="TONB_DEPENDENT_REC_3"/>
    <property type="match status" value="1"/>
</dbReference>
<reference evidence="6" key="1">
    <citation type="journal article" date="2019" name="Int. J. Syst. Evol. Microbiol.">
        <title>The Global Catalogue of Microorganisms (GCM) 10K type strain sequencing project: providing services to taxonomists for standard genome sequencing and annotation.</title>
        <authorList>
            <consortium name="The Broad Institute Genomics Platform"/>
            <consortium name="The Broad Institute Genome Sequencing Center for Infectious Disease"/>
            <person name="Wu L."/>
            <person name="Ma J."/>
        </authorList>
    </citation>
    <scope>NUCLEOTIDE SEQUENCE [LARGE SCALE GENOMIC DNA]</scope>
    <source>
        <strain evidence="6">DT92</strain>
    </source>
</reference>
<accession>A0ABW5B1E2</accession>
<dbReference type="RefSeq" id="WP_378320929.1">
    <property type="nucleotide sequence ID" value="NZ_JBHUHY010000015.1"/>
</dbReference>
<dbReference type="Pfam" id="PF05569">
    <property type="entry name" value="Peptidase_M56"/>
    <property type="match status" value="1"/>
</dbReference>
<dbReference type="InterPro" id="IPR008756">
    <property type="entry name" value="Peptidase_M56"/>
</dbReference>
<dbReference type="InterPro" id="IPR052173">
    <property type="entry name" value="Beta-lactam_resp_regulator"/>
</dbReference>
<comment type="similarity">
    <text evidence="1">Belongs to the TonB-dependent receptor family.</text>
</comment>
<keyword evidence="1 2" id="KW-0472">Membrane</keyword>
<dbReference type="SUPFAM" id="SSF56935">
    <property type="entry name" value="Porins"/>
    <property type="match status" value="1"/>
</dbReference>
<dbReference type="InterPro" id="IPR039426">
    <property type="entry name" value="TonB-dep_rcpt-like"/>
</dbReference>
<keyword evidence="1" id="KW-0998">Cell outer membrane</keyword>
<dbReference type="CDD" id="cd07341">
    <property type="entry name" value="M56_BlaR1_MecR1_like"/>
    <property type="match status" value="1"/>
</dbReference>
<dbReference type="PANTHER" id="PTHR34978:SF3">
    <property type="entry name" value="SLR0241 PROTEIN"/>
    <property type="match status" value="1"/>
</dbReference>
<feature type="transmembrane region" description="Helical" evidence="2">
    <location>
        <begin position="127"/>
        <end position="146"/>
    </location>
</feature>
<dbReference type="PANTHER" id="PTHR34978">
    <property type="entry name" value="POSSIBLE SENSOR-TRANSDUCER PROTEIN BLAR"/>
    <property type="match status" value="1"/>
</dbReference>
<feature type="transmembrane region" description="Helical" evidence="2">
    <location>
        <begin position="6"/>
        <end position="26"/>
    </location>
</feature>
<feature type="transmembrane region" description="Helical" evidence="2">
    <location>
        <begin position="261"/>
        <end position="278"/>
    </location>
</feature>
<feature type="transmembrane region" description="Helical" evidence="2">
    <location>
        <begin position="85"/>
        <end position="106"/>
    </location>
</feature>
<feature type="transmembrane region" description="Helical" evidence="2">
    <location>
        <begin position="175"/>
        <end position="194"/>
    </location>
</feature>
<dbReference type="InterPro" id="IPR012910">
    <property type="entry name" value="Plug_dom"/>
</dbReference>
<keyword evidence="1 2" id="KW-0812">Transmembrane</keyword>
<keyword evidence="6" id="KW-1185">Reference proteome</keyword>
<evidence type="ECO:0000313" key="5">
    <source>
        <dbReference type="EMBL" id="MFD2187926.1"/>
    </source>
</evidence>
<sequence>METILIYLFKSSVVLTIFYVTYYFLLRKDTFFNINRHFLLIGVIVSLLLPFLEFTTVKFIESPNFYIAESNPSKIINTTPESWDWWLIGGIVYCIGILLFAIRFVIQLLSLKKLVTGNLTKKRGNYNLIEVTEDIAPFSFFGYIVYNPTLHSKKELNMILEHEKIHVTQYHTIDILIINLLMIFQWINPFVWLYKKSLEQNLEFIADREAINQLKSKKEYQLTLVSVSSKNYAAIANNFYHSLIKKRIVMLNKQTSQNKKLWRIILILPLLSLFLWGFNTKEIVKIQQDHIINSTALEKATSKKDKEKVVKFMINKNSSKQDFDNIKKTLKNDFNVEIKFSDIERNNNKEITGIKVAITSSGSSTNYAIKDKNPISAFIISYNSKTDSIHIGASESNHNFVMMNSKKHGKNKILEIHTDDEDEEHDFIFSGTGKSKVVIIKDKDGKVITEDIHGDSEEIFEIRKKDGNTFAVITGNDGKNPLLFIDGKESTKENMEKLDSDDIESVNVLKGKSAIKKYGKKAENGVIEITTKEN</sequence>
<evidence type="ECO:0000259" key="3">
    <source>
        <dbReference type="Pfam" id="PF05569"/>
    </source>
</evidence>
<keyword evidence="2" id="KW-1133">Transmembrane helix</keyword>
<evidence type="ECO:0000256" key="2">
    <source>
        <dbReference type="SAM" id="Phobius"/>
    </source>
</evidence>
<keyword evidence="1" id="KW-1134">Transmembrane beta strand</keyword>
<feature type="domain" description="Peptidase M56" evidence="3">
    <location>
        <begin position="151"/>
        <end position="251"/>
    </location>
</feature>
<feature type="domain" description="TonB-dependent receptor plug" evidence="4">
    <location>
        <begin position="465"/>
        <end position="526"/>
    </location>
</feature>
<protein>
    <submittedName>
        <fullName evidence="5">M56 family metallopeptidase</fullName>
    </submittedName>
</protein>
<proteinExistence type="inferred from homology"/>
<dbReference type="Gene3D" id="2.170.130.10">
    <property type="entry name" value="TonB-dependent receptor, plug domain"/>
    <property type="match status" value="1"/>
</dbReference>
<name>A0ABW5B1E2_9FLAO</name>
<gene>
    <name evidence="5" type="ORF">ACFSJT_14075</name>
</gene>
<dbReference type="InterPro" id="IPR037066">
    <property type="entry name" value="Plug_dom_sf"/>
</dbReference>
<dbReference type="EMBL" id="JBHUHY010000015">
    <property type="protein sequence ID" value="MFD2187926.1"/>
    <property type="molecule type" value="Genomic_DNA"/>
</dbReference>
<evidence type="ECO:0000259" key="4">
    <source>
        <dbReference type="Pfam" id="PF07715"/>
    </source>
</evidence>
<evidence type="ECO:0000256" key="1">
    <source>
        <dbReference type="PROSITE-ProRule" id="PRU01360"/>
    </source>
</evidence>
<feature type="transmembrane region" description="Helical" evidence="2">
    <location>
        <begin position="38"/>
        <end position="60"/>
    </location>
</feature>
<dbReference type="Proteomes" id="UP001597344">
    <property type="component" value="Unassembled WGS sequence"/>
</dbReference>
<evidence type="ECO:0000313" key="6">
    <source>
        <dbReference type="Proteomes" id="UP001597344"/>
    </source>
</evidence>
<comment type="subcellular location">
    <subcellularLocation>
        <location evidence="1">Cell outer membrane</location>
        <topology evidence="1">Multi-pass membrane protein</topology>
    </subcellularLocation>
</comment>
<dbReference type="Pfam" id="PF07715">
    <property type="entry name" value="Plug"/>
    <property type="match status" value="1"/>
</dbReference>
<comment type="caution">
    <text evidence="5">The sequence shown here is derived from an EMBL/GenBank/DDBJ whole genome shotgun (WGS) entry which is preliminary data.</text>
</comment>